<comment type="catalytic activity">
    <reaction evidence="8">
        <text>L-histidinol phosphate + H2O = L-histidinol + phosphate</text>
        <dbReference type="Rhea" id="RHEA:14465"/>
        <dbReference type="ChEBI" id="CHEBI:15377"/>
        <dbReference type="ChEBI" id="CHEBI:43474"/>
        <dbReference type="ChEBI" id="CHEBI:57699"/>
        <dbReference type="ChEBI" id="CHEBI:57980"/>
        <dbReference type="EC" id="3.1.3.15"/>
    </reaction>
</comment>
<evidence type="ECO:0000256" key="9">
    <source>
        <dbReference type="ARBA" id="ARBA00053547"/>
    </source>
</evidence>
<name>A0A6B8VL61_9CORY</name>
<evidence type="ECO:0000256" key="3">
    <source>
        <dbReference type="ARBA" id="ARBA00004970"/>
    </source>
</evidence>
<dbReference type="GO" id="GO:0046872">
    <property type="term" value="F:metal ion binding"/>
    <property type="evidence" value="ECO:0007669"/>
    <property type="project" value="UniProtKB-KW"/>
</dbReference>
<reference evidence="13" key="1">
    <citation type="submission" date="2019-11" db="EMBL/GenBank/DDBJ databases">
        <title>Complete genome sequence of Corynebacterium kalinowskii 1959, a novel Corynebacterium species isolated from soil of a small paddock in Vilsendorf, Germany.</title>
        <authorList>
            <person name="Schaffert L."/>
            <person name="Ruwe M."/>
            <person name="Milse J."/>
            <person name="Hanuschka K."/>
            <person name="Ortseifen V."/>
            <person name="Droste J."/>
            <person name="Brandt D."/>
            <person name="Schlueter L."/>
            <person name="Kutter Y."/>
            <person name="Vinke S."/>
            <person name="Viehoefer P."/>
            <person name="Jacob L."/>
            <person name="Luebke N.-C."/>
            <person name="Schulte-Berndt E."/>
            <person name="Hain C."/>
            <person name="Linder M."/>
            <person name="Schmidt P."/>
            <person name="Wollenschlaeger L."/>
            <person name="Luttermann T."/>
            <person name="Thieme E."/>
            <person name="Hassa J."/>
            <person name="Haak M."/>
            <person name="Wittchen M."/>
            <person name="Mentz A."/>
            <person name="Persicke M."/>
            <person name="Busche T."/>
            <person name="Ruckert C."/>
        </authorList>
    </citation>
    <scope>NUCLEOTIDE SEQUENCE [LARGE SCALE GENOMIC DNA]</scope>
    <source>
        <strain evidence="13">1959</strain>
    </source>
</reference>
<sequence length="277" mass="28988">MDNVKELQLVAERVALDAAARIREKRAELGDIANFTQTKSSPVDPVTIVDTYAEECIVSALQDLRPQDGVIGEEGTETASASGVTWIIDPIDGTVNFLYGIPQFAVSIGAAVNGEVVAGAVINVTTGDLYSAAKGQGAQLRTSDNVTQLHCTNVSELSLALVATGFGYAAARRARQGEIVAKLLPQVRDIRRMGSAALDLCAVASGQVDAHWEHGLNAWDYAAGSLIASEAGAEIHIPPLSSSGANGELTMVAAPGIFEQLLVVLEELNAVGPLRVQ</sequence>
<dbReference type="FunFam" id="3.30.540.10:FF:000003">
    <property type="entry name" value="Inositol-1-monophosphatase"/>
    <property type="match status" value="1"/>
</dbReference>
<dbReference type="RefSeq" id="WP_156192528.1">
    <property type="nucleotide sequence ID" value="NZ_CP046452.1"/>
</dbReference>
<evidence type="ECO:0000256" key="5">
    <source>
        <dbReference type="ARBA" id="ARBA00022723"/>
    </source>
</evidence>
<dbReference type="GO" id="GO:0004401">
    <property type="term" value="F:histidinol-phosphatase activity"/>
    <property type="evidence" value="ECO:0007669"/>
    <property type="project" value="UniProtKB-EC"/>
</dbReference>
<evidence type="ECO:0000256" key="11">
    <source>
        <dbReference type="RuleBase" id="RU364068"/>
    </source>
</evidence>
<feature type="binding site" evidence="10">
    <location>
        <position position="89"/>
    </location>
    <ligand>
        <name>Mg(2+)</name>
        <dbReference type="ChEBI" id="CHEBI:18420"/>
        <label>1</label>
        <note>catalytic</note>
    </ligand>
</feature>
<dbReference type="PANTHER" id="PTHR20854">
    <property type="entry name" value="INOSITOL MONOPHOSPHATASE"/>
    <property type="match status" value="1"/>
</dbReference>
<comment type="catalytic activity">
    <reaction evidence="1 11">
        <text>a myo-inositol phosphate + H2O = myo-inositol + phosphate</text>
        <dbReference type="Rhea" id="RHEA:24056"/>
        <dbReference type="ChEBI" id="CHEBI:15377"/>
        <dbReference type="ChEBI" id="CHEBI:17268"/>
        <dbReference type="ChEBI" id="CHEBI:43474"/>
        <dbReference type="ChEBI" id="CHEBI:84139"/>
        <dbReference type="EC" id="3.1.3.25"/>
    </reaction>
</comment>
<keyword evidence="13" id="KW-1185">Reference proteome</keyword>
<comment type="cofactor">
    <cofactor evidence="2 10 11">
        <name>Mg(2+)</name>
        <dbReference type="ChEBI" id="CHEBI:18420"/>
    </cofactor>
</comment>
<dbReference type="GO" id="GO:0046854">
    <property type="term" value="P:phosphatidylinositol phosphate biosynthetic process"/>
    <property type="evidence" value="ECO:0007669"/>
    <property type="project" value="InterPro"/>
</dbReference>
<dbReference type="InterPro" id="IPR000760">
    <property type="entry name" value="Inositol_monophosphatase-like"/>
</dbReference>
<evidence type="ECO:0000256" key="1">
    <source>
        <dbReference type="ARBA" id="ARBA00001033"/>
    </source>
</evidence>
<keyword evidence="5 10" id="KW-0479">Metal-binding</keyword>
<dbReference type="GO" id="GO:0008934">
    <property type="term" value="F:inositol monophosphate 1-phosphatase activity"/>
    <property type="evidence" value="ECO:0007669"/>
    <property type="project" value="InterPro"/>
</dbReference>
<dbReference type="Gene3D" id="3.40.190.80">
    <property type="match status" value="1"/>
</dbReference>
<dbReference type="PANTHER" id="PTHR20854:SF4">
    <property type="entry name" value="INOSITOL-1-MONOPHOSPHATASE-RELATED"/>
    <property type="match status" value="1"/>
</dbReference>
<accession>A0A6B8VL61</accession>
<dbReference type="AlphaFoldDB" id="A0A6B8VL61"/>
<dbReference type="InterPro" id="IPR020583">
    <property type="entry name" value="Inositol_monoP_metal-BS"/>
</dbReference>
<dbReference type="EC" id="3.1.3.25" evidence="11"/>
<evidence type="ECO:0000256" key="6">
    <source>
        <dbReference type="ARBA" id="ARBA00022801"/>
    </source>
</evidence>
<evidence type="ECO:0000313" key="13">
    <source>
        <dbReference type="Proteomes" id="UP000427071"/>
    </source>
</evidence>
<protein>
    <recommendedName>
        <fullName evidence="11">Inositol-1-monophosphatase</fullName>
        <ecNumber evidence="11">3.1.3.25</ecNumber>
    </recommendedName>
</protein>
<dbReference type="PROSITE" id="PS00630">
    <property type="entry name" value="IMP_2"/>
    <property type="match status" value="1"/>
</dbReference>
<keyword evidence="6 11" id="KW-0378">Hydrolase</keyword>
<organism evidence="12 13">
    <name type="scientific">Corynebacterium kalinowskii</name>
    <dbReference type="NCBI Taxonomy" id="2675216"/>
    <lineage>
        <taxon>Bacteria</taxon>
        <taxon>Bacillati</taxon>
        <taxon>Actinomycetota</taxon>
        <taxon>Actinomycetes</taxon>
        <taxon>Mycobacteriales</taxon>
        <taxon>Corynebacteriaceae</taxon>
        <taxon>Corynebacterium</taxon>
    </lineage>
</organism>
<dbReference type="InterPro" id="IPR033942">
    <property type="entry name" value="IMPase"/>
</dbReference>
<dbReference type="KEGG" id="ckw:CKALI_06610"/>
<dbReference type="PRINTS" id="PR00377">
    <property type="entry name" value="IMPHPHTASES"/>
</dbReference>
<keyword evidence="7 10" id="KW-0460">Magnesium</keyword>
<comment type="pathway">
    <text evidence="3">Amino-acid biosynthesis; L-histidine biosynthesis; L-histidine from 5-phospho-alpha-D-ribose 1-diphosphate: step 8/9.</text>
</comment>
<evidence type="ECO:0000256" key="2">
    <source>
        <dbReference type="ARBA" id="ARBA00001946"/>
    </source>
</evidence>
<evidence type="ECO:0000256" key="4">
    <source>
        <dbReference type="ARBA" id="ARBA00009759"/>
    </source>
</evidence>
<dbReference type="InterPro" id="IPR020550">
    <property type="entry name" value="Inositol_monophosphatase_CS"/>
</dbReference>
<feature type="binding site" evidence="10">
    <location>
        <position position="92"/>
    </location>
    <ligand>
        <name>Mg(2+)</name>
        <dbReference type="ChEBI" id="CHEBI:18420"/>
        <label>1</label>
        <note>catalytic</note>
    </ligand>
</feature>
<gene>
    <name evidence="12" type="primary">suhB1</name>
    <name evidence="12" type="ORF">CKALI_06610</name>
</gene>
<dbReference type="GO" id="GO:0006020">
    <property type="term" value="P:inositol metabolic process"/>
    <property type="evidence" value="ECO:0007669"/>
    <property type="project" value="TreeGrafter"/>
</dbReference>
<dbReference type="EMBL" id="CP046452">
    <property type="protein sequence ID" value="QGU02184.1"/>
    <property type="molecule type" value="Genomic_DNA"/>
</dbReference>
<dbReference type="Proteomes" id="UP000427071">
    <property type="component" value="Chromosome"/>
</dbReference>
<dbReference type="SUPFAM" id="SSF56655">
    <property type="entry name" value="Carbohydrate phosphatase"/>
    <property type="match status" value="1"/>
</dbReference>
<comment type="similarity">
    <text evidence="4 11">Belongs to the inositol monophosphatase superfamily.</text>
</comment>
<feature type="binding site" evidence="10">
    <location>
        <position position="220"/>
    </location>
    <ligand>
        <name>Mg(2+)</name>
        <dbReference type="ChEBI" id="CHEBI:18420"/>
        <label>2</label>
    </ligand>
</feature>
<feature type="binding site" evidence="10">
    <location>
        <position position="91"/>
    </location>
    <ligand>
        <name>Mg(2+)</name>
        <dbReference type="ChEBI" id="CHEBI:18420"/>
        <label>1</label>
        <note>catalytic</note>
    </ligand>
</feature>
<dbReference type="Gene3D" id="3.30.540.10">
    <property type="entry name" value="Fructose-1,6-Bisphosphatase, subunit A, domain 1"/>
    <property type="match status" value="1"/>
</dbReference>
<dbReference type="GO" id="GO:0007165">
    <property type="term" value="P:signal transduction"/>
    <property type="evidence" value="ECO:0007669"/>
    <property type="project" value="TreeGrafter"/>
</dbReference>
<evidence type="ECO:0000256" key="7">
    <source>
        <dbReference type="ARBA" id="ARBA00022842"/>
    </source>
</evidence>
<proteinExistence type="inferred from homology"/>
<feature type="binding site" evidence="10">
    <location>
        <position position="73"/>
    </location>
    <ligand>
        <name>Mg(2+)</name>
        <dbReference type="ChEBI" id="CHEBI:18420"/>
        <label>1</label>
        <note>catalytic</note>
    </ligand>
</feature>
<evidence type="ECO:0000313" key="12">
    <source>
        <dbReference type="EMBL" id="QGU02184.1"/>
    </source>
</evidence>
<dbReference type="PROSITE" id="PS00629">
    <property type="entry name" value="IMP_1"/>
    <property type="match status" value="1"/>
</dbReference>
<evidence type="ECO:0000256" key="10">
    <source>
        <dbReference type="PIRSR" id="PIRSR600760-2"/>
    </source>
</evidence>
<dbReference type="CDD" id="cd01639">
    <property type="entry name" value="IMPase"/>
    <property type="match status" value="1"/>
</dbReference>
<comment type="function">
    <text evidence="9">Catalyzes the dephosphorylation of histidinol-phosphate to histidinol, the direct precursor of histidine.</text>
</comment>
<dbReference type="Pfam" id="PF00459">
    <property type="entry name" value="Inositol_P"/>
    <property type="match status" value="1"/>
</dbReference>
<evidence type="ECO:0000256" key="8">
    <source>
        <dbReference type="ARBA" id="ARBA00049158"/>
    </source>
</evidence>